<proteinExistence type="inferred from homology"/>
<evidence type="ECO:0000256" key="2">
    <source>
        <dbReference type="ARBA" id="ARBA00009183"/>
    </source>
</evidence>
<organism evidence="9 10">
    <name type="scientific">Hypsibius exemplaris</name>
    <name type="common">Freshwater tardigrade</name>
    <dbReference type="NCBI Taxonomy" id="2072580"/>
    <lineage>
        <taxon>Eukaryota</taxon>
        <taxon>Metazoa</taxon>
        <taxon>Ecdysozoa</taxon>
        <taxon>Tardigrada</taxon>
        <taxon>Eutardigrada</taxon>
        <taxon>Parachela</taxon>
        <taxon>Hypsibioidea</taxon>
        <taxon>Hypsibiidae</taxon>
        <taxon>Hypsibius</taxon>
    </lineage>
</organism>
<dbReference type="EMBL" id="MTYJ01000310">
    <property type="protein sequence ID" value="OWA53256.1"/>
    <property type="molecule type" value="Genomic_DNA"/>
</dbReference>
<evidence type="ECO:0000256" key="3">
    <source>
        <dbReference type="ARBA" id="ARBA00022630"/>
    </source>
</evidence>
<keyword evidence="3 8" id="KW-0285">Flavoprotein</keyword>
<gene>
    <name evidence="9" type="ORF">BV898_17690</name>
</gene>
<dbReference type="PIRSF" id="PIRSF000332">
    <property type="entry name" value="FMO"/>
    <property type="match status" value="1"/>
</dbReference>
<dbReference type="Proteomes" id="UP000192578">
    <property type="component" value="Unassembled WGS sequence"/>
</dbReference>
<keyword evidence="10" id="KW-1185">Reference proteome</keyword>
<dbReference type="SUPFAM" id="SSF51905">
    <property type="entry name" value="FAD/NAD(P)-binding domain"/>
    <property type="match status" value="2"/>
</dbReference>
<comment type="caution">
    <text evidence="9">The sequence shown here is derived from an EMBL/GenBank/DDBJ whole genome shotgun (WGS) entry which is preliminary data.</text>
</comment>
<dbReference type="InterPro" id="IPR050346">
    <property type="entry name" value="FMO-like"/>
</dbReference>
<dbReference type="EC" id="1.-.-.-" evidence="8"/>
<sequence length="434" mass="49450">MQRTDGSTPKRVAVIGAGAAGLCTLRHFSGNPNYRVTAFEQQDRIGGIWNYPEGCEEQPEAPDSSPLYCRVYRDLRINSPRVLTHLRDLPLPAGSDTYVHRTVVRNYLTHYTSHFKLLPYIKFRHRVISVTPVNINTDIKWRLLVQDTANQTFADTLFDVLFICNGHFNKPYLPDVPEIKVYQGPVIHSSAYRTPEPYRNKVVLMVGAGSSGNDIACELMHVAKTVIIKQKVAARKFPDRFVNVQEVSHLKSTEKGVVFPNGTKTKIDAVILCTGYQFDFPFLTPDCGLEISRGRVAPLYRHMISCVYPTMMFIGLLSHTPFFGAGTEDQVLFCKAYIDGKVKLPSREDMIADCDRDYRERLAEGILPHKAHMMRKKLWPYCRQLAEEAGFQPHDPVMEKINAASNQNIVWTPYDFRNYKIEKVDADTFVCEHL</sequence>
<dbReference type="GO" id="GO:0050661">
    <property type="term" value="F:NADP binding"/>
    <property type="evidence" value="ECO:0007669"/>
    <property type="project" value="InterPro"/>
</dbReference>
<dbReference type="InterPro" id="IPR020946">
    <property type="entry name" value="Flavin_mOase-like"/>
</dbReference>
<evidence type="ECO:0000256" key="4">
    <source>
        <dbReference type="ARBA" id="ARBA00022827"/>
    </source>
</evidence>
<evidence type="ECO:0000313" key="10">
    <source>
        <dbReference type="Proteomes" id="UP000192578"/>
    </source>
</evidence>
<comment type="cofactor">
    <cofactor evidence="1 8">
        <name>FAD</name>
        <dbReference type="ChEBI" id="CHEBI:57692"/>
    </cofactor>
</comment>
<dbReference type="FunFam" id="3.50.50.60:FF:000138">
    <property type="entry name" value="Flavin-containing monooxygenase"/>
    <property type="match status" value="1"/>
</dbReference>
<keyword evidence="4 8" id="KW-0274">FAD</keyword>
<dbReference type="GO" id="GO:0050660">
    <property type="term" value="F:flavin adenine dinucleotide binding"/>
    <property type="evidence" value="ECO:0007669"/>
    <property type="project" value="InterPro"/>
</dbReference>
<keyword evidence="7 8" id="KW-0503">Monooxygenase</keyword>
<evidence type="ECO:0000256" key="1">
    <source>
        <dbReference type="ARBA" id="ARBA00001974"/>
    </source>
</evidence>
<dbReference type="Gene3D" id="3.50.50.60">
    <property type="entry name" value="FAD/NAD(P)-binding domain"/>
    <property type="match status" value="2"/>
</dbReference>
<keyword evidence="6 8" id="KW-0560">Oxidoreductase</keyword>
<dbReference type="Pfam" id="PF00743">
    <property type="entry name" value="FMO-like"/>
    <property type="match status" value="2"/>
</dbReference>
<evidence type="ECO:0000256" key="5">
    <source>
        <dbReference type="ARBA" id="ARBA00022857"/>
    </source>
</evidence>
<evidence type="ECO:0000313" key="9">
    <source>
        <dbReference type="EMBL" id="OWA53256.1"/>
    </source>
</evidence>
<accession>A0A9X6RN15</accession>
<keyword evidence="5" id="KW-0521">NADP</keyword>
<name>A0A9X6RN15_HYPEX</name>
<dbReference type="InterPro" id="IPR036188">
    <property type="entry name" value="FAD/NAD-bd_sf"/>
</dbReference>
<evidence type="ECO:0000256" key="7">
    <source>
        <dbReference type="ARBA" id="ARBA00023033"/>
    </source>
</evidence>
<evidence type="ECO:0000256" key="6">
    <source>
        <dbReference type="ARBA" id="ARBA00023002"/>
    </source>
</evidence>
<evidence type="ECO:0000256" key="8">
    <source>
        <dbReference type="RuleBase" id="RU361177"/>
    </source>
</evidence>
<dbReference type="AlphaFoldDB" id="A0A9X6RN15"/>
<dbReference type="PANTHER" id="PTHR23023">
    <property type="entry name" value="DIMETHYLANILINE MONOOXYGENASE"/>
    <property type="match status" value="1"/>
</dbReference>
<dbReference type="InterPro" id="IPR000960">
    <property type="entry name" value="Flavin_mOase"/>
</dbReference>
<dbReference type="PRINTS" id="PR00370">
    <property type="entry name" value="FMOXYGENASE"/>
</dbReference>
<dbReference type="OrthoDB" id="66881at2759"/>
<protein>
    <recommendedName>
        <fullName evidence="8">Flavin-containing monooxygenase</fullName>
        <ecNumber evidence="8">1.-.-.-</ecNumber>
    </recommendedName>
</protein>
<comment type="similarity">
    <text evidence="2 8">Belongs to the FMO family.</text>
</comment>
<reference evidence="10" key="1">
    <citation type="submission" date="2017-01" db="EMBL/GenBank/DDBJ databases">
        <title>Comparative genomics of anhydrobiosis in the tardigrade Hypsibius dujardini.</title>
        <authorList>
            <person name="Yoshida Y."/>
            <person name="Koutsovoulos G."/>
            <person name="Laetsch D."/>
            <person name="Stevens L."/>
            <person name="Kumar S."/>
            <person name="Horikawa D."/>
            <person name="Ishino K."/>
            <person name="Komine S."/>
            <person name="Tomita M."/>
            <person name="Blaxter M."/>
            <person name="Arakawa K."/>
        </authorList>
    </citation>
    <scope>NUCLEOTIDE SEQUENCE [LARGE SCALE GENOMIC DNA]</scope>
    <source>
        <strain evidence="10">Z151</strain>
    </source>
</reference>
<dbReference type="GO" id="GO:0004499">
    <property type="term" value="F:N,N-dimethylaniline monooxygenase activity"/>
    <property type="evidence" value="ECO:0007669"/>
    <property type="project" value="InterPro"/>
</dbReference>